<evidence type="ECO:0008006" key="3">
    <source>
        <dbReference type="Google" id="ProtNLM"/>
    </source>
</evidence>
<dbReference type="eggNOG" id="ENOG50333VV">
    <property type="taxonomic scope" value="Bacteria"/>
</dbReference>
<sequence length="126" mass="14408">MQQLQFEASWQKSLSAKDRDLIETIFNETRYSGDFPVVFSSIREAINYKKDLLITVLVHNFSSSPLTFENIRLVYLNGQDVLADYTFTLPALIIPPYTSMPWTLIFPEGSYTAATSPLKGRLEIHD</sequence>
<dbReference type="Proteomes" id="UP000030437">
    <property type="component" value="Unassembled WGS sequence"/>
</dbReference>
<proteinExistence type="predicted"/>
<dbReference type="OrthoDB" id="1907642at2"/>
<gene>
    <name evidence="1" type="ORF">CD32_13330</name>
</gene>
<dbReference type="EMBL" id="JPVP01000056">
    <property type="protein sequence ID" value="KGR84549.1"/>
    <property type="molecule type" value="Genomic_DNA"/>
</dbReference>
<dbReference type="RefSeq" id="WP_036155313.1">
    <property type="nucleotide sequence ID" value="NZ_AVCX01000005.1"/>
</dbReference>
<dbReference type="NCBIfam" id="TIGR04398">
    <property type="entry name" value="SLAP_DUP"/>
    <property type="match status" value="1"/>
</dbReference>
<dbReference type="STRING" id="1220589.CD32_13330"/>
<dbReference type="InterPro" id="IPR030910">
    <property type="entry name" value="SLAP_dom"/>
</dbReference>
<protein>
    <recommendedName>
        <fullName evidence="3">SLAP domain-containing protein</fullName>
    </recommendedName>
</protein>
<name>A0A0A3III7_9BACI</name>
<reference evidence="1 2" key="1">
    <citation type="submission" date="2014-02" db="EMBL/GenBank/DDBJ databases">
        <title>Draft genome sequence of Lysinibacillus odysseyi NBRC 100172.</title>
        <authorList>
            <person name="Zhang F."/>
            <person name="Wang G."/>
            <person name="Zhang L."/>
        </authorList>
    </citation>
    <scope>NUCLEOTIDE SEQUENCE [LARGE SCALE GENOMIC DNA]</scope>
    <source>
        <strain evidence="1 2">NBRC 100172</strain>
    </source>
</reference>
<keyword evidence="2" id="KW-1185">Reference proteome</keyword>
<accession>A0A0A3III7</accession>
<evidence type="ECO:0000313" key="1">
    <source>
        <dbReference type="EMBL" id="KGR84549.1"/>
    </source>
</evidence>
<comment type="caution">
    <text evidence="1">The sequence shown here is derived from an EMBL/GenBank/DDBJ whole genome shotgun (WGS) entry which is preliminary data.</text>
</comment>
<dbReference type="AlphaFoldDB" id="A0A0A3III7"/>
<organism evidence="1 2">
    <name type="scientific">Lysinibacillus odysseyi 34hs-1 = NBRC 100172</name>
    <dbReference type="NCBI Taxonomy" id="1220589"/>
    <lineage>
        <taxon>Bacteria</taxon>
        <taxon>Bacillati</taxon>
        <taxon>Bacillota</taxon>
        <taxon>Bacilli</taxon>
        <taxon>Bacillales</taxon>
        <taxon>Bacillaceae</taxon>
        <taxon>Lysinibacillus</taxon>
    </lineage>
</organism>
<evidence type="ECO:0000313" key="2">
    <source>
        <dbReference type="Proteomes" id="UP000030437"/>
    </source>
</evidence>